<keyword evidence="2" id="KW-1185">Reference proteome</keyword>
<dbReference type="EMBL" id="AP027080">
    <property type="protein sequence ID" value="BDU72396.1"/>
    <property type="molecule type" value="Genomic_DNA"/>
</dbReference>
<evidence type="ECO:0000313" key="2">
    <source>
        <dbReference type="Proteomes" id="UP001238179"/>
    </source>
</evidence>
<dbReference type="Proteomes" id="UP001238179">
    <property type="component" value="Chromosome"/>
</dbReference>
<accession>A0AA48K8K1</accession>
<name>A0AA48K8K1_9BACT</name>
<dbReference type="RefSeq" id="WP_316415298.1">
    <property type="nucleotide sequence ID" value="NZ_AP027080.1"/>
</dbReference>
<dbReference type="KEGG" id="msil:METEAL_15700"/>
<gene>
    <name evidence="1" type="ORF">METEAL_15700</name>
</gene>
<proteinExistence type="predicted"/>
<protein>
    <submittedName>
        <fullName evidence="1">Uncharacterized protein</fullName>
    </submittedName>
</protein>
<evidence type="ECO:0000313" key="1">
    <source>
        <dbReference type="EMBL" id="BDU72396.1"/>
    </source>
</evidence>
<organism evidence="1 2">
    <name type="scientific">Mesoterricola silvestris</name>
    <dbReference type="NCBI Taxonomy" id="2927979"/>
    <lineage>
        <taxon>Bacteria</taxon>
        <taxon>Pseudomonadati</taxon>
        <taxon>Acidobacteriota</taxon>
        <taxon>Holophagae</taxon>
        <taxon>Holophagales</taxon>
        <taxon>Holophagaceae</taxon>
        <taxon>Mesoterricola</taxon>
    </lineage>
</organism>
<dbReference type="AlphaFoldDB" id="A0AA48K8K1"/>
<sequence>MSGHGEVLQQAAFDAIEDNGEPITLVRVVTGTPDPVTGEAAQTRKEQTVQAIVAKASGGVIQAFDNRLEKGTLIETHLRAVMVAGLGLKFDPMPGDKAEFDDSVWTVLGTTPERAEGLNITFNLTVQR</sequence>
<reference evidence="2" key="1">
    <citation type="journal article" date="2023" name="Int. J. Syst. Evol. Microbiol.">
        <title>Mesoterricola silvestris gen. nov., sp. nov., Mesoterricola sediminis sp. nov., Geothrix oryzae sp. nov., Geothrix edaphica sp. nov., Geothrix rubra sp. nov., and Geothrix limicola sp. nov., six novel members of Acidobacteriota isolated from soils.</title>
        <authorList>
            <person name="Itoh H."/>
            <person name="Sugisawa Y."/>
            <person name="Mise K."/>
            <person name="Xu Z."/>
            <person name="Kuniyasu M."/>
            <person name="Ushijima N."/>
            <person name="Kawano K."/>
            <person name="Kobayashi E."/>
            <person name="Shiratori Y."/>
            <person name="Masuda Y."/>
            <person name="Senoo K."/>
        </authorList>
    </citation>
    <scope>NUCLEOTIDE SEQUENCE [LARGE SCALE GENOMIC DNA]</scope>
    <source>
        <strain evidence="2">W79</strain>
    </source>
</reference>